<evidence type="ECO:0000256" key="1">
    <source>
        <dbReference type="ARBA" id="ARBA00005437"/>
    </source>
</evidence>
<proteinExistence type="inferred from homology"/>
<name>A0A076NPI5_9CORY</name>
<dbReference type="Proteomes" id="UP000215374">
    <property type="component" value="Chromosome 1"/>
</dbReference>
<dbReference type="Pfam" id="PF04525">
    <property type="entry name" value="LOR"/>
    <property type="match status" value="1"/>
</dbReference>
<sequence length="182" mass="20179">MLDRDELIFSQTKALGTDEFEITDAAGTLVGTARQTLKLSDLFSSSRGTEVRDVEGNLVLGVTDPVNLIHDSYEVRLANPGMLLATLRTRFAWLRTKLNLEIAGFPEVEVDGKIMAFDFTLTSMGREIARITAEYSGMGRMMMGKTTYRISFAPGLDERQHAAILGSAVAIDMLRRKRRNSS</sequence>
<evidence type="ECO:0000313" key="4">
    <source>
        <dbReference type="Proteomes" id="UP000028780"/>
    </source>
</evidence>
<dbReference type="OrthoDB" id="4412702at2"/>
<dbReference type="SUPFAM" id="SSF54518">
    <property type="entry name" value="Tubby C-terminal domain-like"/>
    <property type="match status" value="1"/>
</dbReference>
<evidence type="ECO:0000313" key="3">
    <source>
        <dbReference type="EMBL" id="SNV80164.1"/>
    </source>
</evidence>
<dbReference type="Gene3D" id="2.40.160.200">
    <property type="entry name" value="LURP1-related"/>
    <property type="match status" value="1"/>
</dbReference>
<dbReference type="AlphaFoldDB" id="A0A076NPI5"/>
<dbReference type="InterPro" id="IPR038595">
    <property type="entry name" value="LOR_sf"/>
</dbReference>
<dbReference type="Proteomes" id="UP000028780">
    <property type="component" value="Chromosome"/>
</dbReference>
<dbReference type="InterPro" id="IPR025659">
    <property type="entry name" value="Tubby-like_C"/>
</dbReference>
<reference evidence="3 5" key="2">
    <citation type="submission" date="2017-06" db="EMBL/GenBank/DDBJ databases">
        <authorList>
            <consortium name="Pathogen Informatics"/>
        </authorList>
    </citation>
    <scope>NUCLEOTIDE SEQUENCE [LARGE SCALE GENOMIC DNA]</scope>
    <source>
        <strain evidence="3 5">NCTC13015</strain>
    </source>
</reference>
<organism evidence="2 4">
    <name type="scientific">Corynebacterium imitans</name>
    <dbReference type="NCBI Taxonomy" id="156978"/>
    <lineage>
        <taxon>Bacteria</taxon>
        <taxon>Bacillati</taxon>
        <taxon>Actinomycetota</taxon>
        <taxon>Actinomycetes</taxon>
        <taxon>Mycobacteriales</taxon>
        <taxon>Corynebacteriaceae</taxon>
        <taxon>Corynebacterium</taxon>
    </lineage>
</organism>
<dbReference type="EMBL" id="CP009211">
    <property type="protein sequence ID" value="AIJ34101.1"/>
    <property type="molecule type" value="Genomic_DNA"/>
</dbReference>
<dbReference type="STRING" id="156978.CIMIT_09495"/>
<keyword evidence="4" id="KW-1185">Reference proteome</keyword>
<reference evidence="2 4" key="1">
    <citation type="submission" date="2014-08" db="EMBL/GenBank/DDBJ databases">
        <title>Complete genome sequence of Corynebacterium imitans DSM 44264, isolated from a five-month-old boy with suspected pharyngeal diphtheria.</title>
        <authorList>
            <person name="Mollmann S."/>
            <person name="Albersmeier A."/>
            <person name="Ruckert C."/>
            <person name="Tauch A."/>
        </authorList>
    </citation>
    <scope>NUCLEOTIDE SEQUENCE [LARGE SCALE GENOMIC DNA]</scope>
    <source>
        <strain evidence="2 4">DSM 44264</strain>
    </source>
</reference>
<dbReference type="KEGG" id="cii:CIMIT_09495"/>
<dbReference type="InterPro" id="IPR007612">
    <property type="entry name" value="LOR"/>
</dbReference>
<gene>
    <name evidence="2" type="ORF">CIMIT_09495</name>
    <name evidence="3" type="ORF">SAMEA4535761_01962</name>
</gene>
<evidence type="ECO:0000313" key="5">
    <source>
        <dbReference type="Proteomes" id="UP000215374"/>
    </source>
</evidence>
<accession>A0A076NPI5</accession>
<dbReference type="HOGENOM" id="CLU_094142_1_0_11"/>
<evidence type="ECO:0000313" key="2">
    <source>
        <dbReference type="EMBL" id="AIJ34101.1"/>
    </source>
</evidence>
<dbReference type="RefSeq" id="WP_038592126.1">
    <property type="nucleotide sequence ID" value="NZ_CP009211.1"/>
</dbReference>
<comment type="similarity">
    <text evidence="1">Belongs to the LOR family.</text>
</comment>
<dbReference type="eggNOG" id="COG4894">
    <property type="taxonomic scope" value="Bacteria"/>
</dbReference>
<dbReference type="EMBL" id="LT906467">
    <property type="protein sequence ID" value="SNV80164.1"/>
    <property type="molecule type" value="Genomic_DNA"/>
</dbReference>
<protein>
    <submittedName>
        <fullName evidence="3">Scramblase</fullName>
    </submittedName>
</protein>
<dbReference type="GO" id="GO:0017128">
    <property type="term" value="F:phospholipid scramblase activity"/>
    <property type="evidence" value="ECO:0007669"/>
    <property type="project" value="InterPro"/>
</dbReference>